<dbReference type="EMBL" id="CP127225">
    <property type="protein sequence ID" value="WIX08375.1"/>
    <property type="molecule type" value="Genomic_DNA"/>
</dbReference>
<proteinExistence type="predicted"/>
<feature type="transmembrane region" description="Helical" evidence="1">
    <location>
        <begin position="91"/>
        <end position="117"/>
    </location>
</feature>
<feature type="transmembrane region" description="Helical" evidence="1">
    <location>
        <begin position="61"/>
        <end position="79"/>
    </location>
</feature>
<dbReference type="RefSeq" id="WP_285957382.1">
    <property type="nucleotide sequence ID" value="NZ_CP127225.1"/>
</dbReference>
<accession>A0AAJ6H0U4</accession>
<sequence>MTFGSDKERQVASVGLLGAGMGLAAVTLELGEALYKQVDKAKGIDAAVGRARVLKWTAGRISAAGLVIDAGLSFANAYSRLGTKDDDSRNFYLMQGAFFSAAAYASWMGASTTFAASGVTGAGAASAASAGMLGLSWTGWGLVLIGLGLMAGYVAMRLQDTPTEEWTAKSIWGVADADVKWGSPQREQEELNKLLMGIRVEFEYGTEWVKSLGASAAADTPGVVGEDARLWSKTVTTRLWMPQDLRAHLSYMLAVVLADLKGVATTVYAYSNGQGTMLARLAGVDEARLQSEADVVVIELGVDGSRYRSAQLEVTIGESSGERQVLVQQLVNG</sequence>
<feature type="transmembrane region" description="Helical" evidence="1">
    <location>
        <begin position="137"/>
        <end position="156"/>
    </location>
</feature>
<gene>
    <name evidence="2" type="ORF">QN060_10755</name>
</gene>
<keyword evidence="1" id="KW-0812">Transmembrane</keyword>
<evidence type="ECO:0000313" key="2">
    <source>
        <dbReference type="EMBL" id="WIX08375.1"/>
    </source>
</evidence>
<evidence type="ECO:0000256" key="1">
    <source>
        <dbReference type="SAM" id="Phobius"/>
    </source>
</evidence>
<evidence type="ECO:0000313" key="3">
    <source>
        <dbReference type="Proteomes" id="UP001228059"/>
    </source>
</evidence>
<keyword evidence="1" id="KW-0472">Membrane</keyword>
<protein>
    <submittedName>
        <fullName evidence="2">Uncharacterized protein</fullName>
    </submittedName>
</protein>
<dbReference type="Proteomes" id="UP001228059">
    <property type="component" value="Chromosome"/>
</dbReference>
<name>A0AAJ6H0U4_9XANT</name>
<reference evidence="2 3" key="1">
    <citation type="submission" date="2023-05" db="EMBL/GenBank/DDBJ databases">
        <title>Complete Genome Resource of Xanthomonas oryzae pv. leersiae Strain YNJC Isolated From Plateau Japonica Rice in Southwest China.</title>
        <authorList>
            <person name="Aa X."/>
            <person name="Mei L."/>
            <person name="Liu P."/>
            <person name="Yang Y."/>
            <person name="Tang C."/>
            <person name="Zhang F."/>
            <person name="Dong C."/>
            <person name="Wang B."/>
            <person name="Chen X."/>
            <person name="Dai L."/>
        </authorList>
    </citation>
    <scope>NUCLEOTIDE SEQUENCE [LARGE SCALE GENOMIC DNA]</scope>
    <source>
        <strain evidence="2 3">YNJC</strain>
    </source>
</reference>
<organism evidence="2 3">
    <name type="scientific">Xanthomonas oryzae pv. leersiae</name>
    <dbReference type="NCBI Taxonomy" id="3112258"/>
    <lineage>
        <taxon>Bacteria</taxon>
        <taxon>Pseudomonadati</taxon>
        <taxon>Pseudomonadota</taxon>
        <taxon>Gammaproteobacteria</taxon>
        <taxon>Lysobacterales</taxon>
        <taxon>Lysobacteraceae</taxon>
        <taxon>Xanthomonas</taxon>
    </lineage>
</organism>
<dbReference type="AlphaFoldDB" id="A0AAJ6H0U4"/>
<keyword evidence="1" id="KW-1133">Transmembrane helix</keyword>